<name>X1GAV3_9ZZZZ</name>
<organism evidence="1">
    <name type="scientific">marine sediment metagenome</name>
    <dbReference type="NCBI Taxonomy" id="412755"/>
    <lineage>
        <taxon>unclassified sequences</taxon>
        <taxon>metagenomes</taxon>
        <taxon>ecological metagenomes</taxon>
    </lineage>
</organism>
<proteinExistence type="predicted"/>
<gene>
    <name evidence="1" type="ORF">S03H2_36324</name>
</gene>
<dbReference type="AlphaFoldDB" id="X1GAV3"/>
<accession>X1GAV3</accession>
<reference evidence="1" key="1">
    <citation type="journal article" date="2014" name="Front. Microbiol.">
        <title>High frequency of phylogenetically diverse reductive dehalogenase-homologous genes in deep subseafloor sedimentary metagenomes.</title>
        <authorList>
            <person name="Kawai M."/>
            <person name="Futagami T."/>
            <person name="Toyoda A."/>
            <person name="Takaki Y."/>
            <person name="Nishi S."/>
            <person name="Hori S."/>
            <person name="Arai W."/>
            <person name="Tsubouchi T."/>
            <person name="Morono Y."/>
            <person name="Uchiyama I."/>
            <person name="Ito T."/>
            <person name="Fujiyama A."/>
            <person name="Inagaki F."/>
            <person name="Takami H."/>
        </authorList>
    </citation>
    <scope>NUCLEOTIDE SEQUENCE</scope>
    <source>
        <strain evidence="1">Expedition CK06-06</strain>
    </source>
</reference>
<comment type="caution">
    <text evidence="1">The sequence shown here is derived from an EMBL/GenBank/DDBJ whole genome shotgun (WGS) entry which is preliminary data.</text>
</comment>
<sequence>MENRTAEELKQIAVDLFHGKLFTDRHLQRVEDLTMVFMPFIFMAAKDIRKLKKDPPGMIFEYRDKAGSRSVNGMPMFFSCQMLTQDDTKAVLELCKKLEEAQMKALAA</sequence>
<dbReference type="EMBL" id="BARU01022281">
    <property type="protein sequence ID" value="GAH55011.1"/>
    <property type="molecule type" value="Genomic_DNA"/>
</dbReference>
<protein>
    <submittedName>
        <fullName evidence="1">Uncharacterized protein</fullName>
    </submittedName>
</protein>
<evidence type="ECO:0000313" key="1">
    <source>
        <dbReference type="EMBL" id="GAH55011.1"/>
    </source>
</evidence>